<dbReference type="CDD" id="cd02142">
    <property type="entry name" value="McbC_SagB-like_oxidoreductase"/>
    <property type="match status" value="2"/>
</dbReference>
<dbReference type="RefSeq" id="WP_014777989.1">
    <property type="nucleotide sequence ID" value="NC_018012.1"/>
</dbReference>
<dbReference type="InterPro" id="IPR000415">
    <property type="entry name" value="Nitroreductase-like"/>
</dbReference>
<gene>
    <name evidence="2" type="ordered locus">Thivi_1527</name>
</gene>
<dbReference type="GO" id="GO:0016491">
    <property type="term" value="F:oxidoreductase activity"/>
    <property type="evidence" value="ECO:0007669"/>
    <property type="project" value="InterPro"/>
</dbReference>
<dbReference type="STRING" id="765911.Thivi_1527"/>
<dbReference type="eggNOG" id="COG0778">
    <property type="taxonomic scope" value="Bacteria"/>
</dbReference>
<dbReference type="OrthoDB" id="9801593at2"/>
<evidence type="ECO:0000313" key="3">
    <source>
        <dbReference type="Proteomes" id="UP000006062"/>
    </source>
</evidence>
<dbReference type="Proteomes" id="UP000006062">
    <property type="component" value="Chromosome"/>
</dbReference>
<dbReference type="PANTHER" id="PTHR42741:SF3">
    <property type="entry name" value="NITROREDUCTASE FAMILY PROTEIN"/>
    <property type="match status" value="1"/>
</dbReference>
<evidence type="ECO:0000259" key="1">
    <source>
        <dbReference type="Pfam" id="PF00881"/>
    </source>
</evidence>
<dbReference type="Pfam" id="PF00881">
    <property type="entry name" value="Nitroreductase"/>
    <property type="match status" value="1"/>
</dbReference>
<dbReference type="SUPFAM" id="SSF55469">
    <property type="entry name" value="FMN-dependent nitroreductase-like"/>
    <property type="match status" value="2"/>
</dbReference>
<feature type="domain" description="Nitroreductase" evidence="1">
    <location>
        <begin position="457"/>
        <end position="514"/>
    </location>
</feature>
<sequence>MTDARLRQVYAYHFDSKHRPERYAPGPGGLDWATQPHPFRSFEGAPRIPLPLASGGGPAFAAIRADERPAPASVDLQHLGALLGLSLGLSAWKAFGDARWALRCNPSSGNLHPTEGYLITAGCPGLAGGVYHYHSHDHCLERRGIDVEGSGDKGDPRGVILAMTSVHWREAWKYGLRAYRYCQHDVGHALAAIAYAAATLGWRVEPLGWSDQRLAALLGIDRETDFDPDEPEAPDLAVWVGPEPAHAEMIDAWLDRPRSYLGKANRLSAGHVSWPGIERVHRACWRNAAQQTAPADLTPLPPLTTLDGDQGAGALIRQRRSAVDFDGQTQMPRETWISMLDALLPRPGTPPFDAWRRTPRVSILLFVHRVEGVSPGLYVLVRAPAHRERLHLSLRSEWSWVPLDGAPAHLGLYRLVEGDARNAARALSCHQDIASDSCFAVAMLADFDAALAHGPWCYRELFWECGLLGQVLYLEAEAAGLRGTGIGCFFDDAVHDLLGIQDRRWQSLYHFTVGGPIEDPRLRTEPPYAHLGELSASA</sequence>
<dbReference type="EMBL" id="CP003154">
    <property type="protein sequence ID" value="AFL73523.1"/>
    <property type="molecule type" value="Genomic_DNA"/>
</dbReference>
<dbReference type="KEGG" id="tvi:Thivi_1527"/>
<proteinExistence type="predicted"/>
<keyword evidence="3" id="KW-1185">Reference proteome</keyword>
<dbReference type="Gene3D" id="3.40.109.10">
    <property type="entry name" value="NADH Oxidase"/>
    <property type="match status" value="2"/>
</dbReference>
<dbReference type="HOGENOM" id="CLU_016148_0_0_6"/>
<dbReference type="PANTHER" id="PTHR42741">
    <property type="entry name" value="NITROREDUCTASE FAMILY PROTEIN"/>
    <property type="match status" value="1"/>
</dbReference>
<dbReference type="AlphaFoldDB" id="I3Y955"/>
<reference evidence="2 3" key="1">
    <citation type="submission" date="2012-06" db="EMBL/GenBank/DDBJ databases">
        <title>Complete sequence of Thiocystis violascens DSM 198.</title>
        <authorList>
            <consortium name="US DOE Joint Genome Institute"/>
            <person name="Lucas S."/>
            <person name="Han J."/>
            <person name="Lapidus A."/>
            <person name="Cheng J.-F."/>
            <person name="Goodwin L."/>
            <person name="Pitluck S."/>
            <person name="Peters L."/>
            <person name="Ovchinnikova G."/>
            <person name="Teshima H."/>
            <person name="Detter J.C."/>
            <person name="Han C."/>
            <person name="Tapia R."/>
            <person name="Land M."/>
            <person name="Hauser L."/>
            <person name="Kyrpides N."/>
            <person name="Ivanova N."/>
            <person name="Pagani I."/>
            <person name="Vogl K."/>
            <person name="Liu Z."/>
            <person name="Frigaard N.-U."/>
            <person name="Bryant D."/>
            <person name="Woyke T."/>
        </authorList>
    </citation>
    <scope>NUCLEOTIDE SEQUENCE [LARGE SCALE GENOMIC DNA]</scope>
    <source>
        <strain evidence="3">ATCC 17096 / DSM 198 / 6111</strain>
    </source>
</reference>
<dbReference type="InterPro" id="IPR029479">
    <property type="entry name" value="Nitroreductase"/>
</dbReference>
<protein>
    <submittedName>
        <fullName evidence="2">Nitroreductase family protein</fullName>
    </submittedName>
</protein>
<organism evidence="2 3">
    <name type="scientific">Thiocystis violascens (strain ATCC 17096 / DSM 198 / 6111)</name>
    <name type="common">Chromatium violascens</name>
    <dbReference type="NCBI Taxonomy" id="765911"/>
    <lineage>
        <taxon>Bacteria</taxon>
        <taxon>Pseudomonadati</taxon>
        <taxon>Pseudomonadota</taxon>
        <taxon>Gammaproteobacteria</taxon>
        <taxon>Chromatiales</taxon>
        <taxon>Chromatiaceae</taxon>
        <taxon>Thiocystis</taxon>
    </lineage>
</organism>
<evidence type="ECO:0000313" key="2">
    <source>
        <dbReference type="EMBL" id="AFL73523.1"/>
    </source>
</evidence>
<accession>I3Y955</accession>
<name>I3Y955_THIV6</name>